<protein>
    <submittedName>
        <fullName evidence="1">Uncharacterized protein</fullName>
    </submittedName>
</protein>
<organism evidence="1 2">
    <name type="scientific">Pluteus cervinus</name>
    <dbReference type="NCBI Taxonomy" id="181527"/>
    <lineage>
        <taxon>Eukaryota</taxon>
        <taxon>Fungi</taxon>
        <taxon>Dikarya</taxon>
        <taxon>Basidiomycota</taxon>
        <taxon>Agaricomycotina</taxon>
        <taxon>Agaricomycetes</taxon>
        <taxon>Agaricomycetidae</taxon>
        <taxon>Agaricales</taxon>
        <taxon>Pluteineae</taxon>
        <taxon>Pluteaceae</taxon>
        <taxon>Pluteus</taxon>
    </lineage>
</organism>
<keyword evidence="2" id="KW-1185">Reference proteome</keyword>
<accession>A0ACD3ALE5</accession>
<sequence>MTYVSQHWRRVALECPKLWCDILVDTLPTPAIQMFLERSQARSLSVNMRSVPHLPPPSNIELVDVFAESFRIEKLKLALDKTSFGKLLPRLISTPAPKLRSLSILGDVNVPDDIFQAAIPQLHSLSLARCWFNLDSPLFTTNLTSLAISHCPVGCNTSWLNLLRQTPRLSYLSLQSSSSMFTSEHIPIPKHFDVVPLLQLSQLIIEGSSFKSELDLLSHISLSSQTAITFTSAICPETPTDHSTQPLAAFLRAHRQSYSGNGVSQSEMTVATVNLTWNDYRNSTLQFDVHDSHGQHYLAVKIRQSITTFLQTPRTETPMPDISLLPMSLATSFTTNCDVKEEDWVALSDRAPQLQEISVSNSAVQSFLSALGGGNLDFLDLSGERRSLASYLGGMEAEMAIGSLEDNNETTTLGREEGRQLFKSLKSINLYDGSLVGIREDVINALSARCIHGLPIENIRFSRRAKVDDDFLLDLKGLVHLVEYDERGWVTHPARRGGTLISF</sequence>
<dbReference type="EMBL" id="ML208395">
    <property type="protein sequence ID" value="TFK66728.1"/>
    <property type="molecule type" value="Genomic_DNA"/>
</dbReference>
<proteinExistence type="predicted"/>
<dbReference type="Proteomes" id="UP000308600">
    <property type="component" value="Unassembled WGS sequence"/>
</dbReference>
<evidence type="ECO:0000313" key="1">
    <source>
        <dbReference type="EMBL" id="TFK66728.1"/>
    </source>
</evidence>
<gene>
    <name evidence="1" type="ORF">BDN72DRAFT_843815</name>
</gene>
<reference evidence="1 2" key="1">
    <citation type="journal article" date="2019" name="Nat. Ecol. Evol.">
        <title>Megaphylogeny resolves global patterns of mushroom evolution.</title>
        <authorList>
            <person name="Varga T."/>
            <person name="Krizsan K."/>
            <person name="Foldi C."/>
            <person name="Dima B."/>
            <person name="Sanchez-Garcia M."/>
            <person name="Sanchez-Ramirez S."/>
            <person name="Szollosi G.J."/>
            <person name="Szarkandi J.G."/>
            <person name="Papp V."/>
            <person name="Albert L."/>
            <person name="Andreopoulos W."/>
            <person name="Angelini C."/>
            <person name="Antonin V."/>
            <person name="Barry K.W."/>
            <person name="Bougher N.L."/>
            <person name="Buchanan P."/>
            <person name="Buyck B."/>
            <person name="Bense V."/>
            <person name="Catcheside P."/>
            <person name="Chovatia M."/>
            <person name="Cooper J."/>
            <person name="Damon W."/>
            <person name="Desjardin D."/>
            <person name="Finy P."/>
            <person name="Geml J."/>
            <person name="Haridas S."/>
            <person name="Hughes K."/>
            <person name="Justo A."/>
            <person name="Karasinski D."/>
            <person name="Kautmanova I."/>
            <person name="Kiss B."/>
            <person name="Kocsube S."/>
            <person name="Kotiranta H."/>
            <person name="LaButti K.M."/>
            <person name="Lechner B.E."/>
            <person name="Liimatainen K."/>
            <person name="Lipzen A."/>
            <person name="Lukacs Z."/>
            <person name="Mihaltcheva S."/>
            <person name="Morgado L.N."/>
            <person name="Niskanen T."/>
            <person name="Noordeloos M.E."/>
            <person name="Ohm R.A."/>
            <person name="Ortiz-Santana B."/>
            <person name="Ovrebo C."/>
            <person name="Racz N."/>
            <person name="Riley R."/>
            <person name="Savchenko A."/>
            <person name="Shiryaev A."/>
            <person name="Soop K."/>
            <person name="Spirin V."/>
            <person name="Szebenyi C."/>
            <person name="Tomsovsky M."/>
            <person name="Tulloss R.E."/>
            <person name="Uehling J."/>
            <person name="Grigoriev I.V."/>
            <person name="Vagvolgyi C."/>
            <person name="Papp T."/>
            <person name="Martin F.M."/>
            <person name="Miettinen O."/>
            <person name="Hibbett D.S."/>
            <person name="Nagy L.G."/>
        </authorList>
    </citation>
    <scope>NUCLEOTIDE SEQUENCE [LARGE SCALE GENOMIC DNA]</scope>
    <source>
        <strain evidence="1 2">NL-1719</strain>
    </source>
</reference>
<name>A0ACD3ALE5_9AGAR</name>
<evidence type="ECO:0000313" key="2">
    <source>
        <dbReference type="Proteomes" id="UP000308600"/>
    </source>
</evidence>